<evidence type="ECO:0000259" key="5">
    <source>
        <dbReference type="PROSITE" id="PS51746"/>
    </source>
</evidence>
<accession>A0ABD2BKC3</accession>
<dbReference type="SUPFAM" id="SSF81606">
    <property type="entry name" value="PP2C-like"/>
    <property type="match status" value="1"/>
</dbReference>
<comment type="similarity">
    <text evidence="4">Belongs to the PP2C family.</text>
</comment>
<dbReference type="InterPro" id="IPR000222">
    <property type="entry name" value="PP2C_BS"/>
</dbReference>
<dbReference type="InterPro" id="IPR001932">
    <property type="entry name" value="PPM-type_phosphatase-like_dom"/>
</dbReference>
<reference evidence="6 7" key="1">
    <citation type="journal article" date="2024" name="Ann. Entomol. Soc. Am.">
        <title>Genomic analyses of the southern and eastern yellowjacket wasps (Hymenoptera: Vespidae) reveal evolutionary signatures of social life.</title>
        <authorList>
            <person name="Catto M.A."/>
            <person name="Caine P.B."/>
            <person name="Orr S.E."/>
            <person name="Hunt B.G."/>
            <person name="Goodisman M.A.D."/>
        </authorList>
    </citation>
    <scope>NUCLEOTIDE SEQUENCE [LARGE SCALE GENOMIC DNA]</scope>
    <source>
        <strain evidence="6">232</strain>
        <tissue evidence="6">Head and thorax</tissue>
    </source>
</reference>
<dbReference type="Proteomes" id="UP001607303">
    <property type="component" value="Unassembled WGS sequence"/>
</dbReference>
<name>A0ABD2BKC3_VESMC</name>
<keyword evidence="2 4" id="KW-0378">Hydrolase</keyword>
<dbReference type="PROSITE" id="PS01032">
    <property type="entry name" value="PPM_1"/>
    <property type="match status" value="1"/>
</dbReference>
<organism evidence="6 7">
    <name type="scientific">Vespula maculifrons</name>
    <name type="common">Eastern yellow jacket</name>
    <name type="synonym">Wasp</name>
    <dbReference type="NCBI Taxonomy" id="7453"/>
    <lineage>
        <taxon>Eukaryota</taxon>
        <taxon>Metazoa</taxon>
        <taxon>Ecdysozoa</taxon>
        <taxon>Arthropoda</taxon>
        <taxon>Hexapoda</taxon>
        <taxon>Insecta</taxon>
        <taxon>Pterygota</taxon>
        <taxon>Neoptera</taxon>
        <taxon>Endopterygota</taxon>
        <taxon>Hymenoptera</taxon>
        <taxon>Apocrita</taxon>
        <taxon>Aculeata</taxon>
        <taxon>Vespoidea</taxon>
        <taxon>Vespidae</taxon>
        <taxon>Vespinae</taxon>
        <taxon>Vespula</taxon>
    </lineage>
</organism>
<sequence length="264" mass="29558">MQAVTSKVNEIFTRYLDNSRLAMLPPPSSKLPPLARSAALKNGKRKMEDRHVEIYDLHTICNVQNDSLASYFAVFDGHGGEDAAVYCATHLHQYLAESIYYPTDPERALCDAFHTTDTRFIEKERTQKVIGGTTAVCVLLLDKKLYIAWVGDSLAMLVKRGKVEELVYPHRLSRYDESERIQQMGGMLAFNQGTVRVNGVLAVSRAIGDVQYKPYVTSTPDTRCISLDGTEDFLIIATDGVWDFVNTYDAAMIVYVAIREYPGG</sequence>
<dbReference type="PANTHER" id="PTHR13832:SF818">
    <property type="entry name" value="SD03870P"/>
    <property type="match status" value="1"/>
</dbReference>
<feature type="domain" description="PPM-type phosphatase" evidence="5">
    <location>
        <begin position="34"/>
        <end position="264"/>
    </location>
</feature>
<evidence type="ECO:0000256" key="3">
    <source>
        <dbReference type="ARBA" id="ARBA00022912"/>
    </source>
</evidence>
<dbReference type="GO" id="GO:0004721">
    <property type="term" value="F:phosphoprotein phosphatase activity"/>
    <property type="evidence" value="ECO:0007669"/>
    <property type="project" value="UniProtKB-KW"/>
</dbReference>
<dbReference type="PANTHER" id="PTHR13832">
    <property type="entry name" value="PROTEIN PHOSPHATASE 2C"/>
    <property type="match status" value="1"/>
</dbReference>
<keyword evidence="1" id="KW-0479">Metal-binding</keyword>
<proteinExistence type="inferred from homology"/>
<protein>
    <submittedName>
        <fullName evidence="6">Threonine-rich GPI-anchored glycoprotein PJ466402-like isoform X3</fullName>
    </submittedName>
</protein>
<dbReference type="SMART" id="SM00332">
    <property type="entry name" value="PP2Cc"/>
    <property type="match status" value="1"/>
</dbReference>
<dbReference type="CDD" id="cd00143">
    <property type="entry name" value="PP2Cc"/>
    <property type="match status" value="1"/>
</dbReference>
<evidence type="ECO:0000256" key="1">
    <source>
        <dbReference type="ARBA" id="ARBA00022723"/>
    </source>
</evidence>
<dbReference type="AlphaFoldDB" id="A0ABD2BKC3"/>
<evidence type="ECO:0000313" key="7">
    <source>
        <dbReference type="Proteomes" id="UP001607303"/>
    </source>
</evidence>
<evidence type="ECO:0000256" key="4">
    <source>
        <dbReference type="RuleBase" id="RU003465"/>
    </source>
</evidence>
<dbReference type="InterPro" id="IPR036457">
    <property type="entry name" value="PPM-type-like_dom_sf"/>
</dbReference>
<evidence type="ECO:0000256" key="2">
    <source>
        <dbReference type="ARBA" id="ARBA00022801"/>
    </source>
</evidence>
<dbReference type="GO" id="GO:0046872">
    <property type="term" value="F:metal ion binding"/>
    <property type="evidence" value="ECO:0007669"/>
    <property type="project" value="UniProtKB-KW"/>
</dbReference>
<dbReference type="Gene3D" id="3.60.40.10">
    <property type="entry name" value="PPM-type phosphatase domain"/>
    <property type="match status" value="1"/>
</dbReference>
<gene>
    <name evidence="6" type="ORF">V1477_014191</name>
</gene>
<dbReference type="Pfam" id="PF00481">
    <property type="entry name" value="PP2C"/>
    <property type="match status" value="1"/>
</dbReference>
<keyword evidence="7" id="KW-1185">Reference proteome</keyword>
<evidence type="ECO:0000313" key="6">
    <source>
        <dbReference type="EMBL" id="KAL2733223.1"/>
    </source>
</evidence>
<keyword evidence="3 4" id="KW-0904">Protein phosphatase</keyword>
<comment type="caution">
    <text evidence="6">The sequence shown here is derived from an EMBL/GenBank/DDBJ whole genome shotgun (WGS) entry which is preliminary data.</text>
</comment>
<dbReference type="PROSITE" id="PS51746">
    <property type="entry name" value="PPM_2"/>
    <property type="match status" value="1"/>
</dbReference>
<dbReference type="InterPro" id="IPR015655">
    <property type="entry name" value="PP2C"/>
</dbReference>
<dbReference type="EMBL" id="JAYRBN010000074">
    <property type="protein sequence ID" value="KAL2733223.1"/>
    <property type="molecule type" value="Genomic_DNA"/>
</dbReference>